<evidence type="ECO:0000256" key="5">
    <source>
        <dbReference type="SAM" id="MobiDB-lite"/>
    </source>
</evidence>
<organism evidence="7 8">
    <name type="scientific">Sphaerisporangium rubeum</name>
    <dbReference type="NCBI Taxonomy" id="321317"/>
    <lineage>
        <taxon>Bacteria</taxon>
        <taxon>Bacillati</taxon>
        <taxon>Actinomycetota</taxon>
        <taxon>Actinomycetes</taxon>
        <taxon>Streptosporangiales</taxon>
        <taxon>Streptosporangiaceae</taxon>
        <taxon>Sphaerisporangium</taxon>
    </lineage>
</organism>
<dbReference type="Proteomes" id="UP000555564">
    <property type="component" value="Unassembled WGS sequence"/>
</dbReference>
<dbReference type="InterPro" id="IPR013563">
    <property type="entry name" value="Oligopep_ABC_C"/>
</dbReference>
<keyword evidence="2" id="KW-0813">Transport</keyword>
<feature type="domain" description="ABC transporter" evidence="6">
    <location>
        <begin position="283"/>
        <end position="526"/>
    </location>
</feature>
<dbReference type="SUPFAM" id="SSF52540">
    <property type="entry name" value="P-loop containing nucleoside triphosphate hydrolases"/>
    <property type="match status" value="2"/>
</dbReference>
<evidence type="ECO:0000259" key="6">
    <source>
        <dbReference type="PROSITE" id="PS50893"/>
    </source>
</evidence>
<name>A0A7X0IHL7_9ACTN</name>
<evidence type="ECO:0000256" key="1">
    <source>
        <dbReference type="ARBA" id="ARBA00005417"/>
    </source>
</evidence>
<dbReference type="Pfam" id="PF00005">
    <property type="entry name" value="ABC_tran"/>
    <property type="match status" value="2"/>
</dbReference>
<feature type="domain" description="ABC transporter" evidence="6">
    <location>
        <begin position="9"/>
        <end position="256"/>
    </location>
</feature>
<dbReference type="Gene3D" id="3.40.50.300">
    <property type="entry name" value="P-loop containing nucleotide triphosphate hydrolases"/>
    <property type="match status" value="2"/>
</dbReference>
<dbReference type="InterPro" id="IPR003439">
    <property type="entry name" value="ABC_transporter-like_ATP-bd"/>
</dbReference>
<feature type="region of interest" description="Disordered" evidence="5">
    <location>
        <begin position="259"/>
        <end position="280"/>
    </location>
</feature>
<dbReference type="InterPro" id="IPR027417">
    <property type="entry name" value="P-loop_NTPase"/>
</dbReference>
<dbReference type="RefSeq" id="WP_184984646.1">
    <property type="nucleotide sequence ID" value="NZ_BAAALO010000137.1"/>
</dbReference>
<dbReference type="PROSITE" id="PS00211">
    <property type="entry name" value="ABC_TRANSPORTER_1"/>
    <property type="match status" value="1"/>
</dbReference>
<dbReference type="NCBIfam" id="NF008453">
    <property type="entry name" value="PRK11308.1"/>
    <property type="match status" value="2"/>
</dbReference>
<dbReference type="AlphaFoldDB" id="A0A7X0IHL7"/>
<dbReference type="InterPro" id="IPR050319">
    <property type="entry name" value="ABC_transp_ATP-bind"/>
</dbReference>
<dbReference type="InterPro" id="IPR003593">
    <property type="entry name" value="AAA+_ATPase"/>
</dbReference>
<dbReference type="Pfam" id="PF08352">
    <property type="entry name" value="oligo_HPY"/>
    <property type="match status" value="2"/>
</dbReference>
<comment type="caution">
    <text evidence="7">The sequence shown here is derived from an EMBL/GenBank/DDBJ whole genome shotgun (WGS) entry which is preliminary data.</text>
</comment>
<dbReference type="CDD" id="cd03257">
    <property type="entry name" value="ABC_NikE_OppD_transporters"/>
    <property type="match status" value="2"/>
</dbReference>
<keyword evidence="4 7" id="KW-0067">ATP-binding</keyword>
<dbReference type="GO" id="GO:0055085">
    <property type="term" value="P:transmembrane transport"/>
    <property type="evidence" value="ECO:0007669"/>
    <property type="project" value="UniProtKB-ARBA"/>
</dbReference>
<keyword evidence="3" id="KW-0547">Nucleotide-binding</keyword>
<reference evidence="7 8" key="1">
    <citation type="submission" date="2020-08" db="EMBL/GenBank/DDBJ databases">
        <title>Sequencing the genomes of 1000 actinobacteria strains.</title>
        <authorList>
            <person name="Klenk H.-P."/>
        </authorList>
    </citation>
    <scope>NUCLEOTIDE SEQUENCE [LARGE SCALE GENOMIC DNA]</scope>
    <source>
        <strain evidence="7 8">DSM 44936</strain>
    </source>
</reference>
<proteinExistence type="inferred from homology"/>
<dbReference type="PANTHER" id="PTHR43776">
    <property type="entry name" value="TRANSPORT ATP-BINDING PROTEIN"/>
    <property type="match status" value="1"/>
</dbReference>
<dbReference type="GO" id="GO:0016887">
    <property type="term" value="F:ATP hydrolysis activity"/>
    <property type="evidence" value="ECO:0007669"/>
    <property type="project" value="InterPro"/>
</dbReference>
<dbReference type="SMART" id="SM00382">
    <property type="entry name" value="AAA"/>
    <property type="match status" value="2"/>
</dbReference>
<evidence type="ECO:0000256" key="4">
    <source>
        <dbReference type="ARBA" id="ARBA00022840"/>
    </source>
</evidence>
<sequence length="554" mass="58605">MTGLPSLDVAGLDVTFGSGPGAVRAVRSVSLTLRPGRCLALVGESGSGKSALARALLGLAGPTATVTAERLVVGGRDARTFGPREWRKVRGRHVGLVAQDALVALDPLRPVGHEIAESLLAHRVVPRGKATERAVELLAGVAVPEPEVRARQYVHQLSGGLRQRALIASAIAAGPGTLVADEPTTALDAAVQARILDLLGELKRGGTALLLISHDLAVVEALADDVAVMRHGEIVEHGPADRVLDEPRHVYTKELLAAVPGSRPRPPRETRPPASEDAGEPLLRVGGVVKRFAGDGGTRRTAVHDVSLTLEAGETLGVVGESGSGKTTLARMVLGLLEPDDGTVLLDGLPWSGVPERRRRPRRGALQLVPQDPLSAFDPRWRVSRIVGEALAAARVPRGERAGRAAELLERVGLGAELLERRPKALSGGQRQRVAIARALAARPRLLVCDEPVSALDVSVQAQVLALLRELQAGLGLAMLFISHDLAVVREVCDRVLVMKDGVVVESGPVEDVFANPRHPYTRALLDAVPRRARQARVPAETHGGPGEPVHDRL</sequence>
<comment type="similarity">
    <text evidence="1">Belongs to the ABC transporter superfamily.</text>
</comment>
<dbReference type="InterPro" id="IPR017871">
    <property type="entry name" value="ABC_transporter-like_CS"/>
</dbReference>
<protein>
    <submittedName>
        <fullName evidence="7">Peptide/nickel transport system ATP-binding protein</fullName>
    </submittedName>
</protein>
<evidence type="ECO:0000313" key="8">
    <source>
        <dbReference type="Proteomes" id="UP000555564"/>
    </source>
</evidence>
<dbReference type="NCBIfam" id="NF007739">
    <property type="entry name" value="PRK10419.1"/>
    <property type="match status" value="2"/>
</dbReference>
<dbReference type="PANTHER" id="PTHR43776:SF7">
    <property type="entry name" value="D,D-DIPEPTIDE TRANSPORT ATP-BINDING PROTEIN DDPF-RELATED"/>
    <property type="match status" value="1"/>
</dbReference>
<feature type="region of interest" description="Disordered" evidence="5">
    <location>
        <begin position="535"/>
        <end position="554"/>
    </location>
</feature>
<dbReference type="EMBL" id="JACHIU010000001">
    <property type="protein sequence ID" value="MBB6475376.1"/>
    <property type="molecule type" value="Genomic_DNA"/>
</dbReference>
<dbReference type="PROSITE" id="PS50893">
    <property type="entry name" value="ABC_TRANSPORTER_2"/>
    <property type="match status" value="2"/>
</dbReference>
<gene>
    <name evidence="7" type="ORF">BJ992_004807</name>
</gene>
<accession>A0A7X0IHL7</accession>
<evidence type="ECO:0000256" key="3">
    <source>
        <dbReference type="ARBA" id="ARBA00022741"/>
    </source>
</evidence>
<evidence type="ECO:0000256" key="2">
    <source>
        <dbReference type="ARBA" id="ARBA00022448"/>
    </source>
</evidence>
<dbReference type="GO" id="GO:0015833">
    <property type="term" value="P:peptide transport"/>
    <property type="evidence" value="ECO:0007669"/>
    <property type="project" value="InterPro"/>
</dbReference>
<evidence type="ECO:0000313" key="7">
    <source>
        <dbReference type="EMBL" id="MBB6475376.1"/>
    </source>
</evidence>
<keyword evidence="8" id="KW-1185">Reference proteome</keyword>
<dbReference type="GO" id="GO:0005524">
    <property type="term" value="F:ATP binding"/>
    <property type="evidence" value="ECO:0007669"/>
    <property type="project" value="UniProtKB-KW"/>
</dbReference>